<dbReference type="EMBL" id="JACHWJ010000001">
    <property type="protein sequence ID" value="MBB2955974.1"/>
    <property type="molecule type" value="Genomic_DNA"/>
</dbReference>
<dbReference type="PANTHER" id="PTHR33164">
    <property type="entry name" value="TRANSCRIPTIONAL REGULATOR, MARR FAMILY"/>
    <property type="match status" value="1"/>
</dbReference>
<feature type="domain" description="HTH marR-type" evidence="1">
    <location>
        <begin position="1"/>
        <end position="139"/>
    </location>
</feature>
<keyword evidence="3" id="KW-1185">Reference proteome</keyword>
<dbReference type="PANTHER" id="PTHR33164:SF106">
    <property type="entry name" value="TRANSCRIPTIONAL REGULATORY PROTEIN"/>
    <property type="match status" value="1"/>
</dbReference>
<sequence>MKEDLVGQARGALQRQLVHAILGNELVARQHGLRVTDLQTLHLMVLRDDVRTPRQISDTTGMPTSTVTKLLDRLEQAGYVRRAPDPTDRRKTRIELVAETIAPLRTLYGNTDAEFDALSRQFTSDELSVVVRYLEAVSDFYVLHR</sequence>
<dbReference type="PROSITE" id="PS50995">
    <property type="entry name" value="HTH_MARR_2"/>
    <property type="match status" value="1"/>
</dbReference>
<dbReference type="GO" id="GO:0003700">
    <property type="term" value="F:DNA-binding transcription factor activity"/>
    <property type="evidence" value="ECO:0007669"/>
    <property type="project" value="InterPro"/>
</dbReference>
<dbReference type="Gene3D" id="1.10.10.10">
    <property type="entry name" value="Winged helix-like DNA-binding domain superfamily/Winged helix DNA-binding domain"/>
    <property type="match status" value="1"/>
</dbReference>
<evidence type="ECO:0000259" key="1">
    <source>
        <dbReference type="PROSITE" id="PS50995"/>
    </source>
</evidence>
<accession>A0A7W4UK89</accession>
<dbReference type="InterPro" id="IPR036388">
    <property type="entry name" value="WH-like_DNA-bd_sf"/>
</dbReference>
<dbReference type="GO" id="GO:0006950">
    <property type="term" value="P:response to stress"/>
    <property type="evidence" value="ECO:0007669"/>
    <property type="project" value="TreeGrafter"/>
</dbReference>
<protein>
    <submittedName>
        <fullName evidence="2">DNA-binding MarR family transcriptional regulator</fullName>
    </submittedName>
</protein>
<dbReference type="SMART" id="SM00347">
    <property type="entry name" value="HTH_MARR"/>
    <property type="match status" value="1"/>
</dbReference>
<dbReference type="GO" id="GO:0003677">
    <property type="term" value="F:DNA binding"/>
    <property type="evidence" value="ECO:0007669"/>
    <property type="project" value="UniProtKB-KW"/>
</dbReference>
<dbReference type="InterPro" id="IPR036390">
    <property type="entry name" value="WH_DNA-bd_sf"/>
</dbReference>
<organism evidence="2 3">
    <name type="scientific">Pseudoclavibacter helvolus</name>
    <dbReference type="NCBI Taxonomy" id="255205"/>
    <lineage>
        <taxon>Bacteria</taxon>
        <taxon>Bacillati</taxon>
        <taxon>Actinomycetota</taxon>
        <taxon>Actinomycetes</taxon>
        <taxon>Micrococcales</taxon>
        <taxon>Microbacteriaceae</taxon>
        <taxon>Pseudoclavibacter</taxon>
    </lineage>
</organism>
<dbReference type="PRINTS" id="PR00598">
    <property type="entry name" value="HTHMARR"/>
</dbReference>
<dbReference type="InterPro" id="IPR000835">
    <property type="entry name" value="HTH_MarR-typ"/>
</dbReference>
<proteinExistence type="predicted"/>
<comment type="caution">
    <text evidence="2">The sequence shown here is derived from an EMBL/GenBank/DDBJ whole genome shotgun (WGS) entry which is preliminary data.</text>
</comment>
<dbReference type="Pfam" id="PF12802">
    <property type="entry name" value="MarR_2"/>
    <property type="match status" value="1"/>
</dbReference>
<reference evidence="2 3" key="1">
    <citation type="submission" date="2020-08" db="EMBL/GenBank/DDBJ databases">
        <title>Sequencing the genomes of 1000 actinobacteria strains.</title>
        <authorList>
            <person name="Klenk H.-P."/>
        </authorList>
    </citation>
    <scope>NUCLEOTIDE SEQUENCE [LARGE SCALE GENOMIC DNA]</scope>
    <source>
        <strain evidence="2 3">DSM 20419</strain>
    </source>
</reference>
<dbReference type="SUPFAM" id="SSF46785">
    <property type="entry name" value="Winged helix' DNA-binding domain"/>
    <property type="match status" value="1"/>
</dbReference>
<dbReference type="Proteomes" id="UP000545286">
    <property type="component" value="Unassembled WGS sequence"/>
</dbReference>
<name>A0A7W4UK89_9MICO</name>
<evidence type="ECO:0000313" key="2">
    <source>
        <dbReference type="EMBL" id="MBB2955974.1"/>
    </source>
</evidence>
<dbReference type="AlphaFoldDB" id="A0A7W4UK89"/>
<gene>
    <name evidence="2" type="ORF">FHX72_000086</name>
</gene>
<evidence type="ECO:0000313" key="3">
    <source>
        <dbReference type="Proteomes" id="UP000545286"/>
    </source>
</evidence>
<keyword evidence="2" id="KW-0238">DNA-binding</keyword>
<dbReference type="InterPro" id="IPR039422">
    <property type="entry name" value="MarR/SlyA-like"/>
</dbReference>
<dbReference type="RefSeq" id="WP_183622388.1">
    <property type="nucleotide sequence ID" value="NZ_JACHWJ010000001.1"/>
</dbReference>